<evidence type="ECO:0000313" key="2">
    <source>
        <dbReference type="EMBL" id="KAF4244099.1"/>
    </source>
</evidence>
<dbReference type="EMBL" id="JAAAPX010000008">
    <property type="protein sequence ID" value="KAF4244099.1"/>
    <property type="molecule type" value="Genomic_DNA"/>
</dbReference>
<accession>A0A8H4H3X8</accession>
<organism evidence="2 3">
    <name type="scientific">Aspergillus fumigatiaffinis</name>
    <dbReference type="NCBI Taxonomy" id="340414"/>
    <lineage>
        <taxon>Eukaryota</taxon>
        <taxon>Fungi</taxon>
        <taxon>Dikarya</taxon>
        <taxon>Ascomycota</taxon>
        <taxon>Pezizomycotina</taxon>
        <taxon>Eurotiomycetes</taxon>
        <taxon>Eurotiomycetidae</taxon>
        <taxon>Eurotiales</taxon>
        <taxon>Aspergillaceae</taxon>
        <taxon>Aspergillus</taxon>
        <taxon>Aspergillus subgen. Fumigati</taxon>
    </lineage>
</organism>
<dbReference type="Proteomes" id="UP000653565">
    <property type="component" value="Unassembled WGS sequence"/>
</dbReference>
<reference evidence="2" key="1">
    <citation type="journal article" date="2020" name="bioRxiv">
        <title>Genomic and phenotypic heterogeneity of clinical isolates of the human pathogens Aspergillus fumigatus, Aspergillus lentulus and Aspergillus fumigatiaffinis.</title>
        <authorList>
            <person name="dos Santos R.A.C."/>
            <person name="Steenwyk J.L."/>
            <person name="Rivero-Menendez O."/>
            <person name="Mead M.E."/>
            <person name="Silva L.P."/>
            <person name="Bastos R.W."/>
            <person name="Alastruey-Izquierdo A."/>
            <person name="Goldman G.H."/>
            <person name="Rokas A."/>
        </authorList>
    </citation>
    <scope>NUCLEOTIDE SEQUENCE</scope>
    <source>
        <strain evidence="2">CNM-CM6805</strain>
    </source>
</reference>
<feature type="region of interest" description="Disordered" evidence="1">
    <location>
        <begin position="1"/>
        <end position="48"/>
    </location>
</feature>
<keyword evidence="3" id="KW-1185">Reference proteome</keyword>
<proteinExistence type="predicted"/>
<comment type="caution">
    <text evidence="2">The sequence shown here is derived from an EMBL/GenBank/DDBJ whole genome shotgun (WGS) entry which is preliminary data.</text>
</comment>
<gene>
    <name evidence="2" type="ORF">CNMCM6805_009884</name>
</gene>
<protein>
    <submittedName>
        <fullName evidence="2">Uncharacterized protein</fullName>
    </submittedName>
</protein>
<evidence type="ECO:0000256" key="1">
    <source>
        <dbReference type="SAM" id="MobiDB-lite"/>
    </source>
</evidence>
<sequence>MNTTITGSMQQQQQQQVEFPVPAEQSPQHGHHEQDQHQGMESTFPSELAMCYETLNANDADERVDGRME</sequence>
<dbReference type="AlphaFoldDB" id="A0A8H4H3X8"/>
<evidence type="ECO:0000313" key="3">
    <source>
        <dbReference type="Proteomes" id="UP000653565"/>
    </source>
</evidence>
<reference evidence="2" key="2">
    <citation type="submission" date="2020-04" db="EMBL/GenBank/DDBJ databases">
        <authorList>
            <person name="Santos R.A.C."/>
            <person name="Steenwyk J.L."/>
            <person name="Rivero-Menendez O."/>
            <person name="Mead M.E."/>
            <person name="Silva L.P."/>
            <person name="Bastos R.W."/>
            <person name="Alastruey-Izquierdo A."/>
            <person name="Goldman G.H."/>
            <person name="Rokas A."/>
        </authorList>
    </citation>
    <scope>NUCLEOTIDE SEQUENCE</scope>
    <source>
        <strain evidence="2">CNM-CM6805</strain>
    </source>
</reference>
<name>A0A8H4H3X8_9EURO</name>